<reference evidence="2" key="1">
    <citation type="submission" date="2020-07" db="EMBL/GenBank/DDBJ databases">
        <title>Genome of Klebsiella pneumoniae phage.</title>
        <authorList>
            <person name="Peng Q."/>
        </authorList>
    </citation>
    <scope>NUCLEOTIDE SEQUENCE</scope>
</reference>
<organism evidence="2 3">
    <name type="scientific">Klebsiella phage vB_KleM_KB2</name>
    <dbReference type="NCBI Taxonomy" id="2759197"/>
    <lineage>
        <taxon>Viruses</taxon>
        <taxon>Duplodnaviria</taxon>
        <taxon>Heunggongvirae</taxon>
        <taxon>Uroviricota</taxon>
        <taxon>Caudoviricetes</taxon>
        <taxon>Jameshumphriesvirinae</taxon>
        <taxon>Bimevirus</taxon>
        <taxon>Bimevirus KB2</taxon>
    </lineage>
</organism>
<sequence>MANIITQFLIGLGISYDGKGAEQAEKDIDNLGKSAEQAGSQMDDVGKSLDRGVKTGVENSKSRIMSLVATFKGAGLAMSGVAAGVGAAWAFESKKAQQAYDLNNQLATSQFGPTEVYGLGALAEQRGGDRQATTNSLLNIERGINRIQTGDAGMIQQLAVAGIRVDNPTGRTREDIYSDIAGQFQRLDMTRQSNVADILGLDPATVRVWQEFGATTLEVSKARAAELGYTEKHNAALNAINQTIIDTQQKFESLGNTIADMLVPDITSLSNTISGVVGRLDNWLKTSSFGKDVSEHGIYKAYENAMQSIPWIKKMDDWINNLGTNANDATINNKSSTVETPAWGGTPFWAKRENWVNDSDNRTVDDDTLSALRRNNSLYNPANNNIVNNTTNTEQLPQWAWQPQRENSSPVNDGSYGAEASPVTDNYAQQSRQMSQIMESINRPIQLNGNFTTQGDVILDGNAIGRYTVNHLETQVYPQAIDQTRQRSY</sequence>
<proteinExistence type="predicted"/>
<evidence type="ECO:0000256" key="1">
    <source>
        <dbReference type="SAM" id="MobiDB-lite"/>
    </source>
</evidence>
<feature type="region of interest" description="Disordered" evidence="1">
    <location>
        <begin position="402"/>
        <end position="421"/>
    </location>
</feature>
<keyword evidence="3" id="KW-1185">Reference proteome</keyword>
<accession>A0AAE7J389</accession>
<dbReference type="EMBL" id="MT757392">
    <property type="protein sequence ID" value="QNI20545.1"/>
    <property type="molecule type" value="Genomic_DNA"/>
</dbReference>
<gene>
    <name evidence="2" type="ORF">KB2_gp068</name>
</gene>
<name>A0AAE7J389_9CAUD</name>
<evidence type="ECO:0000313" key="3">
    <source>
        <dbReference type="Proteomes" id="UP000828521"/>
    </source>
</evidence>
<evidence type="ECO:0000313" key="2">
    <source>
        <dbReference type="EMBL" id="QNI20545.1"/>
    </source>
</evidence>
<dbReference type="Proteomes" id="UP000828521">
    <property type="component" value="Segment"/>
</dbReference>
<protein>
    <submittedName>
        <fullName evidence="2">Tape measure protein</fullName>
    </submittedName>
</protein>